<dbReference type="Proteomes" id="UP000198418">
    <property type="component" value="Unassembled WGS sequence"/>
</dbReference>
<keyword evidence="3" id="KW-1185">Reference proteome</keyword>
<organism evidence="2 3">
    <name type="scientific">Rhodoblastus acidophilus</name>
    <name type="common">Rhodopseudomonas acidophila</name>
    <dbReference type="NCBI Taxonomy" id="1074"/>
    <lineage>
        <taxon>Bacteria</taxon>
        <taxon>Pseudomonadati</taxon>
        <taxon>Pseudomonadota</taxon>
        <taxon>Alphaproteobacteria</taxon>
        <taxon>Hyphomicrobiales</taxon>
        <taxon>Rhodoblastaceae</taxon>
        <taxon>Rhodoblastus</taxon>
    </lineage>
</organism>
<dbReference type="InterPro" id="IPR008407">
    <property type="entry name" value="Brnchd-chn_aa_trnsp_AzlD"/>
</dbReference>
<name>A0A212QNZ7_RHOAC</name>
<gene>
    <name evidence="2" type="ORF">SAMN06265338_101994</name>
</gene>
<reference evidence="3" key="1">
    <citation type="submission" date="2017-06" db="EMBL/GenBank/DDBJ databases">
        <authorList>
            <person name="Varghese N."/>
            <person name="Submissions S."/>
        </authorList>
    </citation>
    <scope>NUCLEOTIDE SEQUENCE [LARGE SCALE GENOMIC DNA]</scope>
    <source>
        <strain evidence="3">DSM 137</strain>
    </source>
</reference>
<keyword evidence="1" id="KW-1133">Transmembrane helix</keyword>
<evidence type="ECO:0000256" key="1">
    <source>
        <dbReference type="SAM" id="Phobius"/>
    </source>
</evidence>
<feature type="transmembrane region" description="Helical" evidence="1">
    <location>
        <begin position="44"/>
        <end position="62"/>
    </location>
</feature>
<dbReference type="Pfam" id="PF05437">
    <property type="entry name" value="AzlD"/>
    <property type="match status" value="1"/>
</dbReference>
<dbReference type="OrthoDB" id="7855510at2"/>
<keyword evidence="1" id="KW-0472">Membrane</keyword>
<feature type="transmembrane region" description="Helical" evidence="1">
    <location>
        <begin position="6"/>
        <end position="24"/>
    </location>
</feature>
<dbReference type="EMBL" id="FYDG01000001">
    <property type="protein sequence ID" value="SNB61163.1"/>
    <property type="molecule type" value="Genomic_DNA"/>
</dbReference>
<dbReference type="RefSeq" id="WP_088519390.1">
    <property type="nucleotide sequence ID" value="NZ_FYDG01000001.1"/>
</dbReference>
<proteinExistence type="predicted"/>
<dbReference type="AlphaFoldDB" id="A0A212QNZ7"/>
<accession>A0A212QNZ7</accession>
<evidence type="ECO:0000313" key="2">
    <source>
        <dbReference type="EMBL" id="SNB61163.1"/>
    </source>
</evidence>
<keyword evidence="1" id="KW-0812">Transmembrane</keyword>
<sequence>MSLDPVAAPYLAVVLLGFLPSEVWRWLSVALAHRIDEDSEVFRFVRSLATALLVGVVYKIVAAPARELAAAPLWARGGAFVFAAAAFFGFGRSVFAAILAGEAAVIAEAWWWG</sequence>
<evidence type="ECO:0000313" key="3">
    <source>
        <dbReference type="Proteomes" id="UP000198418"/>
    </source>
</evidence>
<protein>
    <submittedName>
        <fullName evidence="2">Branched-chain amino acid transport protein (AzlD)</fullName>
    </submittedName>
</protein>